<keyword evidence="2" id="KW-1185">Reference proteome</keyword>
<dbReference type="KEGG" id="bmei:Spa11_36260"/>
<sequence>MEVNVQDVCGVVAGNRIRSLLDTLAYAGAKRWAIPPISQTPLVSSLSLSFLRQPRENPVSRRVTACGEQVEGLGPVVLGVAAASDP</sequence>
<evidence type="ECO:0000313" key="1">
    <source>
        <dbReference type="EMBL" id="QDV75409.1"/>
    </source>
</evidence>
<protein>
    <submittedName>
        <fullName evidence="1">Uncharacterized protein</fullName>
    </submittedName>
</protein>
<dbReference type="Proteomes" id="UP000316426">
    <property type="component" value="Chromosome"/>
</dbReference>
<accession>A0A518KCC9</accession>
<dbReference type="AlphaFoldDB" id="A0A518KCC9"/>
<reference evidence="1 2" key="1">
    <citation type="submission" date="2019-02" db="EMBL/GenBank/DDBJ databases">
        <title>Deep-cultivation of Planctomycetes and their phenomic and genomic characterization uncovers novel biology.</title>
        <authorList>
            <person name="Wiegand S."/>
            <person name="Jogler M."/>
            <person name="Boedeker C."/>
            <person name="Pinto D."/>
            <person name="Vollmers J."/>
            <person name="Rivas-Marin E."/>
            <person name="Kohn T."/>
            <person name="Peeters S.H."/>
            <person name="Heuer A."/>
            <person name="Rast P."/>
            <person name="Oberbeckmann S."/>
            <person name="Bunk B."/>
            <person name="Jeske O."/>
            <person name="Meyerdierks A."/>
            <person name="Storesund J.E."/>
            <person name="Kallscheuer N."/>
            <person name="Luecker S."/>
            <person name="Lage O.M."/>
            <person name="Pohl T."/>
            <person name="Merkel B.J."/>
            <person name="Hornburger P."/>
            <person name="Mueller R.-W."/>
            <person name="Bruemmer F."/>
            <person name="Labrenz M."/>
            <person name="Spormann A.M."/>
            <person name="Op den Camp H."/>
            <person name="Overmann J."/>
            <person name="Amann R."/>
            <person name="Jetten M.S.M."/>
            <person name="Mascher T."/>
            <person name="Medema M.H."/>
            <person name="Devos D.P."/>
            <person name="Kaster A.-K."/>
            <person name="Ovreas L."/>
            <person name="Rohde M."/>
            <person name="Galperin M.Y."/>
            <person name="Jogler C."/>
        </authorList>
    </citation>
    <scope>NUCLEOTIDE SEQUENCE [LARGE SCALE GENOMIC DNA]</scope>
    <source>
        <strain evidence="1 2">Spa11</strain>
    </source>
</reference>
<proteinExistence type="predicted"/>
<gene>
    <name evidence="1" type="ORF">Spa11_36260</name>
</gene>
<dbReference type="EMBL" id="CP036349">
    <property type="protein sequence ID" value="QDV75409.1"/>
    <property type="molecule type" value="Genomic_DNA"/>
</dbReference>
<name>A0A518KCC9_9BACT</name>
<organism evidence="1 2">
    <name type="scientific">Botrimarina mediterranea</name>
    <dbReference type="NCBI Taxonomy" id="2528022"/>
    <lineage>
        <taxon>Bacteria</taxon>
        <taxon>Pseudomonadati</taxon>
        <taxon>Planctomycetota</taxon>
        <taxon>Planctomycetia</taxon>
        <taxon>Pirellulales</taxon>
        <taxon>Lacipirellulaceae</taxon>
        <taxon>Botrimarina</taxon>
    </lineage>
</organism>
<evidence type="ECO:0000313" key="2">
    <source>
        <dbReference type="Proteomes" id="UP000316426"/>
    </source>
</evidence>